<gene>
    <name evidence="7" type="ORF">OBE_17073</name>
</gene>
<dbReference type="InterPro" id="IPR013783">
    <property type="entry name" value="Ig-like_fold"/>
</dbReference>
<dbReference type="PANTHER" id="PTHR36108">
    <property type="entry name" value="COLOSSIN-B-RELATED"/>
    <property type="match status" value="1"/>
</dbReference>
<evidence type="ECO:0000256" key="4">
    <source>
        <dbReference type="SAM" id="Phobius"/>
    </source>
</evidence>
<feature type="domain" description="SpaA-like prealbumin fold" evidence="6">
    <location>
        <begin position="399"/>
        <end position="466"/>
    </location>
</feature>
<keyword evidence="4" id="KW-0812">Transmembrane</keyword>
<organism evidence="7">
    <name type="scientific">human gut metagenome</name>
    <dbReference type="NCBI Taxonomy" id="408170"/>
    <lineage>
        <taxon>unclassified sequences</taxon>
        <taxon>metagenomes</taxon>
        <taxon>organismal metagenomes</taxon>
    </lineage>
</organism>
<evidence type="ECO:0000256" key="3">
    <source>
        <dbReference type="ARBA" id="ARBA00022729"/>
    </source>
</evidence>
<dbReference type="Gene3D" id="2.60.40.10">
    <property type="entry name" value="Immunoglobulins"/>
    <property type="match status" value="5"/>
</dbReference>
<proteinExistence type="inferred from homology"/>
<dbReference type="InterPro" id="IPR041033">
    <property type="entry name" value="SpaA_PFL_dom_1"/>
</dbReference>
<dbReference type="AlphaFoldDB" id="K1RI71"/>
<dbReference type="PANTHER" id="PTHR36108:SF13">
    <property type="entry name" value="COLOSSIN-B-RELATED"/>
    <property type="match status" value="1"/>
</dbReference>
<feature type="domain" description="SpaA-like prealbumin fold" evidence="6">
    <location>
        <begin position="472"/>
        <end position="565"/>
    </location>
</feature>
<dbReference type="Pfam" id="PF17802">
    <property type="entry name" value="SpaA"/>
    <property type="match status" value="5"/>
</dbReference>
<keyword evidence="4" id="KW-0472">Membrane</keyword>
<feature type="domain" description="SpaA-like prealbumin fold" evidence="6">
    <location>
        <begin position="279"/>
        <end position="371"/>
    </location>
</feature>
<evidence type="ECO:0000256" key="2">
    <source>
        <dbReference type="ARBA" id="ARBA00022525"/>
    </source>
</evidence>
<keyword evidence="2" id="KW-0964">Secreted</keyword>
<dbReference type="Pfam" id="PF08341">
    <property type="entry name" value="TED"/>
    <property type="match status" value="1"/>
</dbReference>
<evidence type="ECO:0000259" key="6">
    <source>
        <dbReference type="Pfam" id="PF17802"/>
    </source>
</evidence>
<feature type="transmembrane region" description="Helical" evidence="4">
    <location>
        <begin position="808"/>
        <end position="826"/>
    </location>
</feature>
<feature type="domain" description="SpaA-like prealbumin fold" evidence="6">
    <location>
        <begin position="610"/>
        <end position="691"/>
    </location>
</feature>
<protein>
    <submittedName>
        <fullName evidence="7">Cna protein B-type domain protein</fullName>
    </submittedName>
</protein>
<name>K1RI71_9ZZZZ</name>
<comment type="caution">
    <text evidence="7">The sequence shown here is derived from an EMBL/GenBank/DDBJ whole genome shotgun (WGS) entry which is preliminary data.</text>
</comment>
<sequence length="832" mass="93973">MNKLSKILLFVITIVGAFLGINKVDARTYEGQIKAGPYVGGPFYVMHTRGESKMWFKGQFIVRTSDGHFVYCVQPMTKINSDATYEVTTEDIQAVANIPLDTWNKISKIAYYGYGYKDATHDHTDDTYYLAAQMLIWKLADPNVDSFFTDTLKGNRNDSILAGQMNSIMDLVNNHNTTPNFTNFPDTMVVGQNININDSNGVLNNYQISNVDNGSATINGNNLSLTATNVGQLTITLTKSGNRYGSPIELYYATSSQNVIKRGDIDPIRIVKKVTVFGGDVKIHKTDSETKNNKAQGEATLKGAIYGIYKEDGTKVGTITTNDDGTTKSDYLPSLGRYYLLEEKASNGYKLDPNKYYFDVTLDQLHPEVQVFEDVIKRTFQFIKVYADNKTGIMTPEIGVKFGIYNNKNELVKTLITDAQGSFDITLPYGKYVVKQLTSTKGYEKAKDFTIEVKEDGGIVKKVIANAEITARLKVIKIDKDTGDVIKRSGIKFKIINAKTKKYVKQTITYPSAKTIDVFETDENGILITPYPLESGTYFLEEVDQKIDGYLWNKNSVEFTIDENSKLVNDDEFGILYEVKFENKAVKGSLELTKTGEKVELTNKGYVYTEINLKDVKIGLYANEDIYDSLGNLKYKKDTLIKILITDENGYAKVENLFLGKYYLQEIETINNHILDKTKYTFELKYKDQYTKIINYTTLLKNHLPKGTLEFTKSDFSNDKTLPNTLIEIYTENDELVYVGRTDSNGKIIINELPLGKYYIIEKQAPEGYKINPDKMWFEISEDGKIVKAIMKDEVIEVPNTGVNDSHIIDIIGLVFITGGVGFIIYDKKRKK</sequence>
<feature type="domain" description="SpaA-like prealbumin fold" evidence="6">
    <location>
        <begin position="707"/>
        <end position="793"/>
    </location>
</feature>
<reference evidence="7" key="1">
    <citation type="journal article" date="2013" name="Environ. Microbiol.">
        <title>Microbiota from the distal guts of lean and obese adolescents exhibit partial functional redundancy besides clear differences in community structure.</title>
        <authorList>
            <person name="Ferrer M."/>
            <person name="Ruiz A."/>
            <person name="Lanza F."/>
            <person name="Haange S.B."/>
            <person name="Oberbach A."/>
            <person name="Till H."/>
            <person name="Bargiela R."/>
            <person name="Campoy C."/>
            <person name="Segura M.T."/>
            <person name="Richter M."/>
            <person name="von Bergen M."/>
            <person name="Seifert J."/>
            <person name="Suarez A."/>
        </authorList>
    </citation>
    <scope>NUCLEOTIDE SEQUENCE</scope>
</reference>
<dbReference type="SUPFAM" id="SSF49478">
    <property type="entry name" value="Cna protein B-type domain"/>
    <property type="match status" value="2"/>
</dbReference>
<dbReference type="EMBL" id="AJWZ01011469">
    <property type="protein sequence ID" value="EKC45128.1"/>
    <property type="molecule type" value="Genomic_DNA"/>
</dbReference>
<evidence type="ECO:0000259" key="5">
    <source>
        <dbReference type="Pfam" id="PF08341"/>
    </source>
</evidence>
<evidence type="ECO:0000256" key="1">
    <source>
        <dbReference type="ARBA" id="ARBA00007257"/>
    </source>
</evidence>
<comment type="similarity">
    <text evidence="1">Belongs to the serine-aspartate repeat-containing protein (SDr) family.</text>
</comment>
<evidence type="ECO:0000313" key="7">
    <source>
        <dbReference type="EMBL" id="EKC45128.1"/>
    </source>
</evidence>
<accession>K1RI71</accession>
<keyword evidence="3" id="KW-0732">Signal</keyword>
<feature type="domain" description="Thioester" evidence="5">
    <location>
        <begin position="70"/>
        <end position="157"/>
    </location>
</feature>
<keyword evidence="4" id="KW-1133">Transmembrane helix</keyword>
<dbReference type="InterPro" id="IPR013552">
    <property type="entry name" value="Thioester_dom"/>
</dbReference>